<protein>
    <submittedName>
        <fullName evidence="2">IS3 family transposase</fullName>
    </submittedName>
</protein>
<dbReference type="EMBL" id="SDDZ01000034">
    <property type="protein sequence ID" value="RXJ43261.1"/>
    <property type="molecule type" value="Genomic_DNA"/>
</dbReference>
<dbReference type="AlphaFoldDB" id="A0A4Q0X8M6"/>
<dbReference type="PANTHER" id="PTHR46889:SF5">
    <property type="entry name" value="INTEGRASE PROTEIN"/>
    <property type="match status" value="1"/>
</dbReference>
<dbReference type="RefSeq" id="WP_129019108.1">
    <property type="nucleotide sequence ID" value="NZ_SDDZ01000034.1"/>
</dbReference>
<evidence type="ECO:0000313" key="3">
    <source>
        <dbReference type="Proteomes" id="UP000289792"/>
    </source>
</evidence>
<reference evidence="2 3" key="1">
    <citation type="submission" date="2019-01" db="EMBL/GenBank/DDBJ databases">
        <title>Genome sequence of the Antarctic species Gelidibacter gilvus ACAM 158(T).</title>
        <authorList>
            <person name="Bowman J.P."/>
        </authorList>
    </citation>
    <scope>NUCLEOTIDE SEQUENCE [LARGE SCALE GENOMIC DNA]</scope>
    <source>
        <strain evidence="2 3">IC158</strain>
    </source>
</reference>
<dbReference type="InterPro" id="IPR001584">
    <property type="entry name" value="Integrase_cat-core"/>
</dbReference>
<dbReference type="OrthoDB" id="9815231at2"/>
<name>A0A4Q0X8M6_9FLAO</name>
<dbReference type="Pfam" id="PF00665">
    <property type="entry name" value="rve"/>
    <property type="match status" value="1"/>
</dbReference>
<dbReference type="Proteomes" id="UP000289792">
    <property type="component" value="Unassembled WGS sequence"/>
</dbReference>
<dbReference type="InterPro" id="IPR050900">
    <property type="entry name" value="Transposase_IS3/IS150/IS904"/>
</dbReference>
<dbReference type="Gene3D" id="3.30.420.10">
    <property type="entry name" value="Ribonuclease H-like superfamily/Ribonuclease H"/>
    <property type="match status" value="1"/>
</dbReference>
<dbReference type="InterPro" id="IPR036397">
    <property type="entry name" value="RNaseH_sf"/>
</dbReference>
<proteinExistence type="predicted"/>
<keyword evidence="3" id="KW-1185">Reference proteome</keyword>
<gene>
    <name evidence="2" type="ORF">ESZ48_19165</name>
</gene>
<dbReference type="Pfam" id="PF13683">
    <property type="entry name" value="rve_3"/>
    <property type="match status" value="1"/>
</dbReference>
<dbReference type="SUPFAM" id="SSF53098">
    <property type="entry name" value="Ribonuclease H-like"/>
    <property type="match status" value="1"/>
</dbReference>
<evidence type="ECO:0000313" key="2">
    <source>
        <dbReference type="EMBL" id="RXJ43261.1"/>
    </source>
</evidence>
<dbReference type="InterPro" id="IPR012337">
    <property type="entry name" value="RNaseH-like_sf"/>
</dbReference>
<organism evidence="2 3">
    <name type="scientific">Gelidibacter gilvus</name>
    <dbReference type="NCBI Taxonomy" id="59602"/>
    <lineage>
        <taxon>Bacteria</taxon>
        <taxon>Pseudomonadati</taxon>
        <taxon>Bacteroidota</taxon>
        <taxon>Flavobacteriia</taxon>
        <taxon>Flavobacteriales</taxon>
        <taxon>Flavobacteriaceae</taxon>
        <taxon>Gelidibacter</taxon>
    </lineage>
</organism>
<dbReference type="PANTHER" id="PTHR46889">
    <property type="entry name" value="TRANSPOSASE INSF FOR INSERTION SEQUENCE IS3B-RELATED"/>
    <property type="match status" value="1"/>
</dbReference>
<dbReference type="PROSITE" id="PS50994">
    <property type="entry name" value="INTEGRASE"/>
    <property type="match status" value="1"/>
</dbReference>
<feature type="domain" description="Integrase catalytic" evidence="1">
    <location>
        <begin position="103"/>
        <end position="267"/>
    </location>
</feature>
<evidence type="ECO:0000259" key="1">
    <source>
        <dbReference type="PROSITE" id="PS50994"/>
    </source>
</evidence>
<accession>A0A4Q0X8M6</accession>
<comment type="caution">
    <text evidence="2">The sequence shown here is derived from an EMBL/GenBank/DDBJ whole genome shotgun (WGS) entry which is preliminary data.</text>
</comment>
<dbReference type="GO" id="GO:0003676">
    <property type="term" value="F:nucleic acid binding"/>
    <property type="evidence" value="ECO:0007669"/>
    <property type="project" value="InterPro"/>
</dbReference>
<dbReference type="GO" id="GO:0015074">
    <property type="term" value="P:DNA integration"/>
    <property type="evidence" value="ECO:0007669"/>
    <property type="project" value="InterPro"/>
</dbReference>
<sequence length="278" mass="31748">MSLNSFFKVTGITKQAFHAKLDRSLAKRGAFAQLELVVSEVRKDHPGMNLRDLYLILAPDFIGRDAFESHFLHMGYGVQIKKAFRRTTDSSGVVRFDNLVDGIELNDVNQVWVSDITYYRIGDMFYYITFVMDLFSRLIVGHAVSRGLRTEMTTLPALKCGLKTRSTRKLPGLVFHSDGGGQYYSMVFRALTTQAEILNSMGVSVYENPNAERLNGVIKNNYIHHYAPKNYDQLVRVTAKAVRMYNTQKPHSSLNKMNPVAFENKIRCLRKKESVILY</sequence>